<dbReference type="Proteomes" id="UP000887563">
    <property type="component" value="Unplaced"/>
</dbReference>
<protein>
    <submittedName>
        <fullName evidence="6">GT23 domain-containing protein</fullName>
    </submittedName>
</protein>
<evidence type="ECO:0000256" key="2">
    <source>
        <dbReference type="ARBA" id="ARBA00022679"/>
    </source>
</evidence>
<dbReference type="GO" id="GO:0006487">
    <property type="term" value="P:protein N-linked glycosylation"/>
    <property type="evidence" value="ECO:0007669"/>
    <property type="project" value="TreeGrafter"/>
</dbReference>
<dbReference type="Pfam" id="PF19745">
    <property type="entry name" value="FUT8_N_cat"/>
    <property type="match status" value="1"/>
</dbReference>
<accession>A0A914KP68</accession>
<reference evidence="6" key="1">
    <citation type="submission" date="2022-11" db="UniProtKB">
        <authorList>
            <consortium name="WormBaseParasite"/>
        </authorList>
    </citation>
    <scope>IDENTIFICATION</scope>
</reference>
<dbReference type="AlphaFoldDB" id="A0A914KP68"/>
<dbReference type="PROSITE" id="PS51659">
    <property type="entry name" value="GT23"/>
    <property type="match status" value="1"/>
</dbReference>
<organism evidence="5 6">
    <name type="scientific">Meloidogyne incognita</name>
    <name type="common">Southern root-knot nematode worm</name>
    <name type="synonym">Oxyuris incognita</name>
    <dbReference type="NCBI Taxonomy" id="6306"/>
    <lineage>
        <taxon>Eukaryota</taxon>
        <taxon>Metazoa</taxon>
        <taxon>Ecdysozoa</taxon>
        <taxon>Nematoda</taxon>
        <taxon>Chromadorea</taxon>
        <taxon>Rhabditida</taxon>
        <taxon>Tylenchina</taxon>
        <taxon>Tylenchomorpha</taxon>
        <taxon>Tylenchoidea</taxon>
        <taxon>Meloidogynidae</taxon>
        <taxon>Meloidogyninae</taxon>
        <taxon>Meloidogyne</taxon>
        <taxon>Meloidogyne incognita group</taxon>
    </lineage>
</organism>
<evidence type="ECO:0000259" key="4">
    <source>
        <dbReference type="PROSITE" id="PS51659"/>
    </source>
</evidence>
<comment type="caution">
    <text evidence="3">Lacks conserved residue(s) required for the propagation of feature annotation.</text>
</comment>
<dbReference type="PANTHER" id="PTHR13132">
    <property type="entry name" value="ALPHA- 1,6 -FUCOSYLTRANSFERASE"/>
    <property type="match status" value="1"/>
</dbReference>
<dbReference type="GO" id="GO:0046921">
    <property type="term" value="F:alpha-(1-&gt;6)-fucosyltransferase activity"/>
    <property type="evidence" value="ECO:0007669"/>
    <property type="project" value="TreeGrafter"/>
</dbReference>
<evidence type="ECO:0000313" key="6">
    <source>
        <dbReference type="WBParaSite" id="Minc3s00045g02483"/>
    </source>
</evidence>
<feature type="domain" description="GT23" evidence="4">
    <location>
        <begin position="1"/>
        <end position="139"/>
    </location>
</feature>
<evidence type="ECO:0000313" key="5">
    <source>
        <dbReference type="Proteomes" id="UP000887563"/>
    </source>
</evidence>
<evidence type="ECO:0000256" key="3">
    <source>
        <dbReference type="PROSITE-ProRule" id="PRU00992"/>
    </source>
</evidence>
<keyword evidence="1 3" id="KW-0328">Glycosyltransferase</keyword>
<dbReference type="Gene3D" id="3.40.50.11350">
    <property type="match status" value="1"/>
</dbReference>
<dbReference type="InterPro" id="IPR045573">
    <property type="entry name" value="Fut8_N_cat"/>
</dbReference>
<keyword evidence="5" id="KW-1185">Reference proteome</keyword>
<keyword evidence="2 3" id="KW-0808">Transferase</keyword>
<comment type="similarity">
    <text evidence="3">Belongs to the glycosyltransferase 23 family.</text>
</comment>
<proteinExistence type="inferred from homology"/>
<dbReference type="PANTHER" id="PTHR13132:SF29">
    <property type="entry name" value="ALPHA-(1,6)-FUCOSYLTRANSFERASE"/>
    <property type="match status" value="1"/>
</dbReference>
<evidence type="ECO:0000256" key="1">
    <source>
        <dbReference type="ARBA" id="ARBA00022676"/>
    </source>
</evidence>
<sequence>MPSIRSRVRAQVLTQKTRAIESSILELYSNITVKIISSKIFQNLKGPIVGIHVRLTDKKAETKLHDLEEYMEWVDFWYDVMVGHEKILDNDQLVNSNCTNKRKLFIATDEPNSVVEEANRKWGNKYEIFRGKQDLQCKK</sequence>
<dbReference type="InterPro" id="IPR027350">
    <property type="entry name" value="GT23_dom"/>
</dbReference>
<name>A0A914KP68_MELIC</name>
<dbReference type="WBParaSite" id="Minc3s00045g02483">
    <property type="protein sequence ID" value="Minc3s00045g02483"/>
    <property type="gene ID" value="Minc3s00045g02483"/>
</dbReference>